<organism evidence="1 2">
    <name type="scientific">Geodermatophilus sabuli</name>
    <dbReference type="NCBI Taxonomy" id="1564158"/>
    <lineage>
        <taxon>Bacteria</taxon>
        <taxon>Bacillati</taxon>
        <taxon>Actinomycetota</taxon>
        <taxon>Actinomycetes</taxon>
        <taxon>Geodermatophilales</taxon>
        <taxon>Geodermatophilaceae</taxon>
        <taxon>Geodermatophilus</taxon>
    </lineage>
</organism>
<sequence>MSEPARVRWEYATIPLLIHNTKAILDSWGVDGWELVTVLPGPAGAEQPVAYLKRPAS</sequence>
<name>A0A285ECA6_9ACTN</name>
<proteinExistence type="predicted"/>
<dbReference type="OrthoDB" id="3215124at2"/>
<evidence type="ECO:0008006" key="3">
    <source>
        <dbReference type="Google" id="ProtNLM"/>
    </source>
</evidence>
<evidence type="ECO:0000313" key="1">
    <source>
        <dbReference type="EMBL" id="SNX96762.1"/>
    </source>
</evidence>
<dbReference type="RefSeq" id="WP_097206769.1">
    <property type="nucleotide sequence ID" value="NZ_JACHXB010000001.1"/>
</dbReference>
<gene>
    <name evidence="1" type="ORF">SAMN06893097_105100</name>
</gene>
<keyword evidence="2" id="KW-1185">Reference proteome</keyword>
<dbReference type="Proteomes" id="UP000219514">
    <property type="component" value="Unassembled WGS sequence"/>
</dbReference>
<protein>
    <recommendedName>
        <fullName evidence="3">DUF4177 domain-containing protein</fullName>
    </recommendedName>
</protein>
<dbReference type="AlphaFoldDB" id="A0A285ECA6"/>
<dbReference type="EMBL" id="OBDO01000005">
    <property type="protein sequence ID" value="SNX96762.1"/>
    <property type="molecule type" value="Genomic_DNA"/>
</dbReference>
<evidence type="ECO:0000313" key="2">
    <source>
        <dbReference type="Proteomes" id="UP000219514"/>
    </source>
</evidence>
<reference evidence="1 2" key="1">
    <citation type="submission" date="2017-09" db="EMBL/GenBank/DDBJ databases">
        <authorList>
            <person name="Ehlers B."/>
            <person name="Leendertz F.H."/>
        </authorList>
    </citation>
    <scope>NUCLEOTIDE SEQUENCE [LARGE SCALE GENOMIC DNA]</scope>
    <source>
        <strain evidence="1 2">DSM 46844</strain>
    </source>
</reference>
<accession>A0A285ECA6</accession>